<dbReference type="EMBL" id="CM056741">
    <property type="protein sequence ID" value="KAJ8683815.1"/>
    <property type="molecule type" value="Genomic_DNA"/>
</dbReference>
<name>A0ACC2PJP9_9HYME</name>
<sequence>MEDKSVAEAKSVKKAKKPKKKTKEKSGESDSERTDDAILDNAESPTALRSNQSTVGGSEDAAEWYEGEEEDATQSFVPPPGEEKNYILTRKVVERVLRVPQLHCAFGELLKDETGAGGPGEQRVIYVLRTGDASVPNFDSQEECESELPRYLALGSLHGQLLHCCAQLIEHVFLPLAEAQFRGPEAAQDRAARDALTSMMDMPGIERAAETLAGLSKMRGAAFTPPSNIRRVSLLAERMDDRSDEEIGFKGNDAVTELDNEQQKPIERSKAEFLEYLSNLMESVEWTLDHVEGESLLTIPDIFDSIDPTVTDTELAKSRKMVEQLESIVLSWEKHIKKIIEIYTNKIPSGKGPVAEYEYWHDRESGLSLLVEQLKSPSILRVLNVLKLARSAIGDGFAYYDRDLTEFYSEAKENNKVLSTLLRYLKIVAESESFTKIAQTIPGTYEHLRMIWVLSKYYSNEERMVSLLERISWQLLQNVMKQLSLKRLFDNPLPYVLRKTDTAHKMLILWKQSYLNTRSNIELSGKDKRWEFDKRKLFRETDYLASVSANLNEIAGVLRDFFNIFGEDLKSIVNDPARIDAIVDRVGQLLGPIRLAEADAFNVYNRDSWEATMSWFRGEVERLEEEAKVFIDECFGALIRAEDALSMLLKFRKMKTRDSIQRRLSGKFDVVMKQFSEEIDQVEAIFNRGKRSPPLLRYHPSIAGSIYWERQLLNRMRLPILKFQQVDELRDSELKALAFEQYAQLAKQMKGFEDTKFGEFIRKAQSVLGRSMNRSVLTLQPFERKQTEPRGRESRMLRINRLKKIGSGDFESTSETHATGSRYDERISFHVSNKPSFDARVSPNPSMKTVATFKSLRTERSDRKSEFSMKTVKARASSASTITDKLQQQMLKNMELMRGAILLENQIQLTVNFNPQVFEIIREADVLENLGFDLPIPIREIGIQKERLHADSEAVEKMISQYNNIIEKFDDADILLLKHTLEDVEKHIQPGVMRLNWHSLGIGDYAANCSKLLKQLASLVMQVSRIRHDLDHQVDDVLGQYNLFLTDADPDEPGYQLLQCRAYFTEVKKERTELVSKMLKVYQSTSPMLIKLESLVERTSTGRSPAMLLYYERYEHKIFTAFITCFMENLENYRQVLASNKPLFQVNAVLVASEVILKPSAAQIHTIILRDVKDCLERLKVFPRWMAGTCLECKPLRNDATEFITFSFYEDVMAVQTINDLIFAVQETSHRLALDSYRYLHKWKLYSNLWSLDKAQTSAKFAGSNPTLQQYDEKFSFYDTVIEELTELTDYHDVNSIRINLQPLLDSIRDHAKEWKEVLGGILLTETRDSMNSFEATLNKMRGDIELVISGLDRFKTVMQCINDIKKMAVKAEVKYFKYQETFRVLKAHGITYPPSDEDTAHRLEKDWGALYLGALYRFNSLQSTKDQFRDMTVREIEDFGLVVAVFLEKFHTDGPGTCGDDLDAGMQKMEIYSEQMAKMESKLEDLTNAEILFDLSPADYSDFYSAHRDFEAMRELFKLYAEQKSARDTWAKTLWADLDPQQLLDGMDAYLKEFRKLPKASRNLAVGQALELNMKNFKSSVPLFVELKNEAMRERHWQELMERTGKHFDMSPGRFTLENMFDMDLGRYQEIAESIVNNARSELAIERGVQEISEVWSDLDLKLINHTKGGEDRGFILGTMDELNQMLEDNALNLQSMSASQFIGPFLGVVQKWEKAMRTIADVIEAWLELQRRWMYLEGIFIGGDIRSQLPEEAKRFDDVDKSFRRLMVDTAKAPNVLECCSVPNRREEFEGLITALERCQKSLSEYLKSKRAVFPRFCFISDDELLSILGSSEADVIQEHVGKMFDNLAKFRLGRDNQNRMVASALISAEGEVMDFRDAVIAEGNIEDWMVLALDEMRRSNRYLTKKSVFDYGKMLKPRTQWMLDYQGMMILAANQIWWTSEVENVFKKIAMGQKRAMKDYLLQLNQQLDDVVTLMGGDTLTNNDRKKLDTVLTIDVHIRDIIEGFVRDSIMDALEFEWESQLRFYWVHDLDDLWINQCSGTFEYGYEYMGLNGRLVVTPLTDRIYLTITQALSMQLGGAPAGPAGTGKTETTKDLAKALGLLCIVTNCGEGMDYVAIGKTLGGLAQCGAWGCFDEFNRIDVSVLSVISTQLQTIRSALQSKATRFMFEGQDIALDSKVGIFITMNPGYAGRTELPESVKALFRPVVCIVPDLELICQIKLFSAGFLTAKVLAKKMTVLYKLAREQLSKQTHYDFGLRALKSVLNMAGQLKRSSKDLPENVVLMRALRDMNLPKFIFEDVPLFLGLIKDLFPGLDCPRVRYPDFNDAVEQALQDKNYIIIPEQVDKVVQLYEVMMTRHSTMVVGPTGGGKTVVIQALCDAQTLLGKPTKLYILNPKACTVIELYGELDPGTRDWTDGLLSNIFREVNKPLDSDKDERKYILFDGDVDALWIENMNSVMDDNKLLTLANQERIKLQDHCCLLFEVGDLQYASPATVSRAGMVYVDPKNLEYQPFMDKWINSRNTSEQSVLQILCEKYITPAIRYILEGMLGLQSVAPLKLIIPQTGLNMVTQLCITIDALYPKPAVDEYIRRESGELNEEEETQFSEKVQARDEVLEAVMIQACYCSLGAAIISECRKDFDDFMKKTSGLMNIEDSIEKPATTRYIPTRYPQMYDYLLDVGKRAWIPWKHLVKDYVHERTKSFAEILVPTVDTTRAAWYISLMNKMKRPLLMVGDTGTSKSAIIMDFLRNMDQEKFNSLTLNFSSRTTSMDVQRNIESSVEKRTKDTFGPPAGKRLIIFIDDMNMPMVDTYGTQQPIALLKLLLERGGLYDRGKDLNWKRIKDISFLAAMGKSGGGRHDVDPRFISMFSVYNVPFPHDDTLHYIYKGILSGHLGIFPESIQEVADELIKITLELYKLIIVELPPTPSKFHYIFNMRDLSRTVAGLLQSDPNHFKVAHQFVRLWRNEFTRVFYDRLISKTDQDVVNSHIEENVKKVLEDDEESVGYVLRDPLLFGDFRNAVGDGGVRLYEDLLDYEAVFNLFMEIMEEHNERGQTKLNMVLFNDALEHLTRVHRTLRMQRGHALVVGVGGSGRRSTVRLATFAADCQLFEIAPSRGYDETAFRDDIKKLLSIAGAENTKIVFLFTDEQVVDESFLEIINNLLTTGIVSSLFADDEKDGIVSLCRNAAKEANYGVTKENVWAYFVKVGTENLRIALSMSPSGDILRARCRSYPGLVNCTTIDWIFPWPEQALLAVASVTLRDNPNIPEIHREAVVLHAVHAHMTINRYTNDYLMKLRRPNYVTPKHYLDTLETYLNLLTERRAYIEAQCARLSGGLTKIAEASVTLDKLNAVLAVQRVKVKEQSHNCEVLLKEISQSTTTAVQKKQLSEEKRKEIGERNKIIAKESSEAKTALAEAQPVLDNARKALGELEKSDITEIRSFATPPEPVQIVCECVAMIRGLKDSSWKSAKGMMADPNFLRILQEMNCDEITLKQQQMVKAHLKKSNKMEQMKTISKAGYGLYKFVLAVLDYCAVFREVKPKIDRVKELEEESARAKKALENEERELVRLETLLQNLNDKYEVAMNEKQRLQDETDLLQKRLVAADKLIGGLSSENERWKMDLAGLGKELEKIVGNCLLSAGFLSYTGPFTFEFRYEMVYNDWQNSILEKGIPLSQPFRIESQLSNDVEISEWNSEGLPPDELSVQNAILTVRASRFPLCIDPQQQALKWIKKREEKAGLKILTFNDSDFIKQCEIAIKYGFPVLFVDVDYVDPVLDNIIMKNIQTQGGRAFVMLGDKEVDVDPKFRMYLLTKHSNPSLNPAIYAKATVINYMVTTSGLEEQLLSVVVRTERPDVEEQREALITETSALRASLQQLEDSLLREIAGNKGNMLDNEDLIATLESAKSSAAEVFAKLSDAVITAEQIDGLRNDYRLAAKRGAILFFVLSDMAIVNSMYQYSLNSYLEVFVLSLKKALPDPTLKRRLKNVVNTLTKNVYAYGCTGIFERHKLLFSFQICTRIEKDLGNLTQDQLDFFIKGNISLERSSRANPAEGWLTQASWEDVLKLANEFENKFGNLPDQLEHEGDQWKEWFDLDQPESSKLPCNYSQSLTAFEKLMLLRCFRVDRVYRSVTIYISRTMGEEFITPPSVGLDAIYDQSTPTMPVVFVLSPGSDPTNELIKLADRKGSGAGKFRHLSLGQGQEQAAIELLENAVARGQWLMLQNCHLLLSFTRELEKMLENIGMPHPEFRLWLTTDPNPNFPIGILQQSLKVVTEPPNGLKLNLKNTYFKMTDQVLECCEHPVYKDLVYVLAFYHAVVQERRKYDKIGWNINYDFNESDFSVCTMILDTYLTKNLKLNETRIPWNTLRYLIGEVMYGGRVIDDYDRRVSKVYMDEYFGDFLFDAFQPFHFYHDENVDYVIPQSGNRKTYMKFIENLPLVNTPEVFGLHPNAEIGYFTQATKEMWSNLIQLQPQTVVSGSGISRDDFIDNIAKEILGKLPPEYDLLKIKRNFGLGVSPTTIVLFQELERFNKLIRRMTTTLEHLRKAIAGEIGMDAVLESVANSLYNGTLPQEWAKLAPLTRKNLAGWMEHFEKRIAQYNGWAAVNEPVVMWLSGLHIPETYLAALVQMACRKNNWPLDRSVIYTSVTQYVKPEDVEERPEEGCYVQGLFLEGARWDLDENCLKPSHPKVLIEELPILRVIPIEAHRLKLLNTIKTPVYTTSNRRDAMGVGLVFEADLATSEHQSHWILQGVSLVLNTD</sequence>
<evidence type="ECO:0000313" key="2">
    <source>
        <dbReference type="Proteomes" id="UP001239111"/>
    </source>
</evidence>
<organism evidence="1 2">
    <name type="scientific">Eretmocerus hayati</name>
    <dbReference type="NCBI Taxonomy" id="131215"/>
    <lineage>
        <taxon>Eukaryota</taxon>
        <taxon>Metazoa</taxon>
        <taxon>Ecdysozoa</taxon>
        <taxon>Arthropoda</taxon>
        <taxon>Hexapoda</taxon>
        <taxon>Insecta</taxon>
        <taxon>Pterygota</taxon>
        <taxon>Neoptera</taxon>
        <taxon>Endopterygota</taxon>
        <taxon>Hymenoptera</taxon>
        <taxon>Apocrita</taxon>
        <taxon>Proctotrupomorpha</taxon>
        <taxon>Chalcidoidea</taxon>
        <taxon>Aphelinidae</taxon>
        <taxon>Aphelininae</taxon>
        <taxon>Eretmocerus</taxon>
    </lineage>
</organism>
<keyword evidence="2" id="KW-1185">Reference proteome</keyword>
<reference evidence="1" key="1">
    <citation type="submission" date="2023-04" db="EMBL/GenBank/DDBJ databases">
        <title>A chromosome-level genome assembly of the parasitoid wasp Eretmocerus hayati.</title>
        <authorList>
            <person name="Zhong Y."/>
            <person name="Liu S."/>
            <person name="Liu Y."/>
        </authorList>
    </citation>
    <scope>NUCLEOTIDE SEQUENCE</scope>
    <source>
        <strain evidence="1">ZJU_SS_LIU_2023</strain>
    </source>
</reference>
<accession>A0ACC2PJP9</accession>
<evidence type="ECO:0000313" key="1">
    <source>
        <dbReference type="EMBL" id="KAJ8683815.1"/>
    </source>
</evidence>
<gene>
    <name evidence="1" type="ORF">QAD02_019607</name>
</gene>
<protein>
    <submittedName>
        <fullName evidence="1">Uncharacterized protein</fullName>
    </submittedName>
</protein>
<proteinExistence type="predicted"/>
<comment type="caution">
    <text evidence="1">The sequence shown here is derived from an EMBL/GenBank/DDBJ whole genome shotgun (WGS) entry which is preliminary data.</text>
</comment>
<dbReference type="Proteomes" id="UP001239111">
    <property type="component" value="Chromosome 1"/>
</dbReference>